<dbReference type="EMBL" id="AVOT02001597">
    <property type="protein sequence ID" value="MBW0467498.1"/>
    <property type="molecule type" value="Genomic_DNA"/>
</dbReference>
<sequence>MLLLRLFCFLVLIEGSRQHFNNWCVEHDVAMQSDGKTRWFNCAKRMTCANEVCNAIVGTCNRAFTSESMKAIDPQHIVGTVRRPGRPGRTQRQIELHPLDLGGGTDS</sequence>
<feature type="compositionally biased region" description="Low complexity" evidence="1">
    <location>
        <begin position="79"/>
        <end position="91"/>
    </location>
</feature>
<keyword evidence="2" id="KW-0732">Signal</keyword>
<evidence type="ECO:0000313" key="4">
    <source>
        <dbReference type="Proteomes" id="UP000765509"/>
    </source>
</evidence>
<dbReference type="AlphaFoldDB" id="A0A9Q3GHC3"/>
<protein>
    <recommendedName>
        <fullName evidence="5">Secreted protein</fullName>
    </recommendedName>
</protein>
<gene>
    <name evidence="3" type="ORF">O181_007213</name>
</gene>
<name>A0A9Q3GHC3_9BASI</name>
<comment type="caution">
    <text evidence="3">The sequence shown here is derived from an EMBL/GenBank/DDBJ whole genome shotgun (WGS) entry which is preliminary data.</text>
</comment>
<evidence type="ECO:0000256" key="2">
    <source>
        <dbReference type="SAM" id="SignalP"/>
    </source>
</evidence>
<evidence type="ECO:0000313" key="3">
    <source>
        <dbReference type="EMBL" id="MBW0467498.1"/>
    </source>
</evidence>
<reference evidence="3" key="1">
    <citation type="submission" date="2021-03" db="EMBL/GenBank/DDBJ databases">
        <title>Draft genome sequence of rust myrtle Austropuccinia psidii MF-1, a brazilian biotype.</title>
        <authorList>
            <person name="Quecine M.C."/>
            <person name="Pachon D.M.R."/>
            <person name="Bonatelli M.L."/>
            <person name="Correr F.H."/>
            <person name="Franceschini L.M."/>
            <person name="Leite T.F."/>
            <person name="Margarido G.R.A."/>
            <person name="Almeida C.A."/>
            <person name="Ferrarezi J.A."/>
            <person name="Labate C.A."/>
        </authorList>
    </citation>
    <scope>NUCLEOTIDE SEQUENCE</scope>
    <source>
        <strain evidence="3">MF-1</strain>
    </source>
</reference>
<feature type="signal peptide" evidence="2">
    <location>
        <begin position="1"/>
        <end position="18"/>
    </location>
</feature>
<evidence type="ECO:0000256" key="1">
    <source>
        <dbReference type="SAM" id="MobiDB-lite"/>
    </source>
</evidence>
<accession>A0A9Q3GHC3</accession>
<keyword evidence="4" id="KW-1185">Reference proteome</keyword>
<organism evidence="3 4">
    <name type="scientific">Austropuccinia psidii MF-1</name>
    <dbReference type="NCBI Taxonomy" id="1389203"/>
    <lineage>
        <taxon>Eukaryota</taxon>
        <taxon>Fungi</taxon>
        <taxon>Dikarya</taxon>
        <taxon>Basidiomycota</taxon>
        <taxon>Pucciniomycotina</taxon>
        <taxon>Pucciniomycetes</taxon>
        <taxon>Pucciniales</taxon>
        <taxon>Sphaerophragmiaceae</taxon>
        <taxon>Austropuccinia</taxon>
    </lineage>
</organism>
<proteinExistence type="predicted"/>
<dbReference type="Proteomes" id="UP000765509">
    <property type="component" value="Unassembled WGS sequence"/>
</dbReference>
<feature type="region of interest" description="Disordered" evidence="1">
    <location>
        <begin position="79"/>
        <end position="107"/>
    </location>
</feature>
<evidence type="ECO:0008006" key="5">
    <source>
        <dbReference type="Google" id="ProtNLM"/>
    </source>
</evidence>
<feature type="chain" id="PRO_5040443650" description="Secreted protein" evidence="2">
    <location>
        <begin position="19"/>
        <end position="107"/>
    </location>
</feature>